<feature type="transmembrane region" description="Helical" evidence="10">
    <location>
        <begin position="391"/>
        <end position="408"/>
    </location>
</feature>
<comment type="subcellular location">
    <subcellularLocation>
        <location evidence="10">Cell membrane</location>
    </subcellularLocation>
    <subcellularLocation>
        <location evidence="1">Endomembrane system</location>
        <topology evidence="1">Multi-pass membrane protein</topology>
    </subcellularLocation>
</comment>
<organism evidence="13 14">
    <name type="scientific">Catellatospora bangladeshensis</name>
    <dbReference type="NCBI Taxonomy" id="310355"/>
    <lineage>
        <taxon>Bacteria</taxon>
        <taxon>Bacillati</taxon>
        <taxon>Actinomycetota</taxon>
        <taxon>Actinomycetes</taxon>
        <taxon>Micromonosporales</taxon>
        <taxon>Micromonosporaceae</taxon>
        <taxon>Catellatospora</taxon>
    </lineage>
</organism>
<evidence type="ECO:0000256" key="1">
    <source>
        <dbReference type="ARBA" id="ARBA00004127"/>
    </source>
</evidence>
<evidence type="ECO:0000256" key="9">
    <source>
        <dbReference type="ARBA" id="ARBA00093617"/>
    </source>
</evidence>
<protein>
    <recommendedName>
        <fullName evidence="9 10">Polyprenol-phosphate-mannose--protein mannosyltransferase</fullName>
        <ecNumber evidence="10">2.4.1.-</ecNumber>
    </recommendedName>
</protein>
<reference evidence="13 14" key="1">
    <citation type="submission" date="2021-01" db="EMBL/GenBank/DDBJ databases">
        <title>Whole genome shotgun sequence of Catellatospora bangladeshensis NBRC 107357.</title>
        <authorList>
            <person name="Komaki H."/>
            <person name="Tamura T."/>
        </authorList>
    </citation>
    <scope>NUCLEOTIDE SEQUENCE [LARGE SCALE GENOMIC DNA]</scope>
    <source>
        <strain evidence="13 14">NBRC 107357</strain>
    </source>
</reference>
<comment type="caution">
    <text evidence="13">The sequence shown here is derived from an EMBL/GenBank/DDBJ whole genome shotgun (WGS) entry which is preliminary data.</text>
</comment>
<dbReference type="EC" id="2.4.1.-" evidence="10"/>
<evidence type="ECO:0000259" key="11">
    <source>
        <dbReference type="Pfam" id="PF02366"/>
    </source>
</evidence>
<dbReference type="InterPro" id="IPR027005">
    <property type="entry name" value="PMT-like"/>
</dbReference>
<dbReference type="PANTHER" id="PTHR10050">
    <property type="entry name" value="DOLICHYL-PHOSPHATE-MANNOSE--PROTEIN MANNOSYLTRANSFERASE"/>
    <property type="match status" value="1"/>
</dbReference>
<evidence type="ECO:0000256" key="6">
    <source>
        <dbReference type="ARBA" id="ARBA00022692"/>
    </source>
</evidence>
<keyword evidence="5 10" id="KW-0808">Transferase</keyword>
<keyword evidence="7 10" id="KW-1133">Transmembrane helix</keyword>
<evidence type="ECO:0000256" key="3">
    <source>
        <dbReference type="ARBA" id="ARBA00007222"/>
    </source>
</evidence>
<feature type="transmembrane region" description="Helical" evidence="10">
    <location>
        <begin position="438"/>
        <end position="463"/>
    </location>
</feature>
<dbReference type="GO" id="GO:0005886">
    <property type="term" value="C:plasma membrane"/>
    <property type="evidence" value="ECO:0007669"/>
    <property type="project" value="UniProtKB-SubCell"/>
</dbReference>
<comment type="pathway">
    <text evidence="2 10">Protein modification; protein glycosylation.</text>
</comment>
<dbReference type="InterPro" id="IPR032421">
    <property type="entry name" value="PMT_4TMC"/>
</dbReference>
<dbReference type="EMBL" id="BONF01000034">
    <property type="protein sequence ID" value="GIF84246.1"/>
    <property type="molecule type" value="Genomic_DNA"/>
</dbReference>
<evidence type="ECO:0000256" key="2">
    <source>
        <dbReference type="ARBA" id="ARBA00004922"/>
    </source>
</evidence>
<feature type="transmembrane region" description="Helical" evidence="10">
    <location>
        <begin position="135"/>
        <end position="155"/>
    </location>
</feature>
<evidence type="ECO:0000256" key="7">
    <source>
        <dbReference type="ARBA" id="ARBA00022989"/>
    </source>
</evidence>
<dbReference type="PANTHER" id="PTHR10050:SF46">
    <property type="entry name" value="PROTEIN O-MANNOSYL-TRANSFERASE 2"/>
    <property type="match status" value="1"/>
</dbReference>
<evidence type="ECO:0000256" key="5">
    <source>
        <dbReference type="ARBA" id="ARBA00022679"/>
    </source>
</evidence>
<gene>
    <name evidence="13" type="ORF">Cba03nite_55950</name>
</gene>
<evidence type="ECO:0000256" key="4">
    <source>
        <dbReference type="ARBA" id="ARBA00022676"/>
    </source>
</evidence>
<evidence type="ECO:0000313" key="14">
    <source>
        <dbReference type="Proteomes" id="UP000601223"/>
    </source>
</evidence>
<evidence type="ECO:0000256" key="8">
    <source>
        <dbReference type="ARBA" id="ARBA00023136"/>
    </source>
</evidence>
<keyword evidence="4 10" id="KW-0328">Glycosyltransferase</keyword>
<dbReference type="Proteomes" id="UP000601223">
    <property type="component" value="Unassembled WGS sequence"/>
</dbReference>
<feature type="domain" description="Protein O-mannosyl-transferase C-terminal four TM" evidence="12">
    <location>
        <begin position="322"/>
        <end position="515"/>
    </location>
</feature>
<dbReference type="GO" id="GO:0004169">
    <property type="term" value="F:dolichyl-phosphate-mannose-protein mannosyltransferase activity"/>
    <property type="evidence" value="ECO:0007669"/>
    <property type="project" value="UniProtKB-UniRule"/>
</dbReference>
<dbReference type="InterPro" id="IPR003342">
    <property type="entry name" value="ArnT-like_N"/>
</dbReference>
<dbReference type="GO" id="GO:0012505">
    <property type="term" value="C:endomembrane system"/>
    <property type="evidence" value="ECO:0007669"/>
    <property type="project" value="UniProtKB-SubCell"/>
</dbReference>
<sequence length="520" mass="57909">MPRTVLLPRPRQAGTSATPVSDVLRRRLAPPVLDPYAWPAALLVTLLAGLLRLNNLAKPPGKIFDETYYATDAHWLWEKGFEWNEKDNTAGYVVHPPLGKWIIGLGEQVLGYHEAGWRLAAAVFGTVSVLMFTRIAMRLFGSMMLGCAAGVLMAFDGMHFVLSRTALLDIFLMFFVLAAFGALLRDRDQRRARWLRFVESGGDPAGRGRGSRPPHAVPWWRLATAALLGCALAVKWSALAFVPVFVVLILWWEVGARRSVGVRNPIRDTLLDEIGWLLAGLPIMLAVYLSSWSGWLAGDGGYARHWLRDSGQDEPPVWGALRNLMQYHELAYGSHQAITTATNPHAYQSAGEWAPIQWLLLGRPVLFYRNGDALCGADKCMADVLLLGTPLLWWSFLPALGAALWFGIARRDWRAAAILAMAGAALIPWFFYPQRTMFYFYAMPAEPFLILAVVFVLGAIMTNPPGRPPDENRRLAGAVIAGAYVLLVVLAFAWFHPLYTGESIPYDDWGRRLLLGDRWT</sequence>
<comment type="similarity">
    <text evidence="3 10">Belongs to the glycosyltransferase 39 family.</text>
</comment>
<evidence type="ECO:0000313" key="13">
    <source>
        <dbReference type="EMBL" id="GIF84246.1"/>
    </source>
</evidence>
<dbReference type="RefSeq" id="WP_203752240.1">
    <property type="nucleotide sequence ID" value="NZ_BONF01000034.1"/>
</dbReference>
<keyword evidence="14" id="KW-1185">Reference proteome</keyword>
<feature type="transmembrane region" description="Helical" evidence="10">
    <location>
        <begin position="276"/>
        <end position="297"/>
    </location>
</feature>
<dbReference type="AlphaFoldDB" id="A0A8J3JGN8"/>
<feature type="transmembrane region" description="Helical" evidence="10">
    <location>
        <begin position="240"/>
        <end position="256"/>
    </location>
</feature>
<keyword evidence="6 10" id="KW-0812">Transmembrane</keyword>
<dbReference type="Pfam" id="PF02366">
    <property type="entry name" value="PMT"/>
    <property type="match status" value="1"/>
</dbReference>
<feature type="transmembrane region" description="Helical" evidence="10">
    <location>
        <begin position="475"/>
        <end position="495"/>
    </location>
</feature>
<dbReference type="Pfam" id="PF16192">
    <property type="entry name" value="PMT_4TMC"/>
    <property type="match status" value="1"/>
</dbReference>
<feature type="transmembrane region" description="Helical" evidence="10">
    <location>
        <begin position="415"/>
        <end position="432"/>
    </location>
</feature>
<evidence type="ECO:0000259" key="12">
    <source>
        <dbReference type="Pfam" id="PF16192"/>
    </source>
</evidence>
<keyword evidence="10" id="KW-1003">Cell membrane</keyword>
<keyword evidence="8 10" id="KW-0472">Membrane</keyword>
<feature type="domain" description="ArnT-like N-terminal" evidence="11">
    <location>
        <begin position="43"/>
        <end position="194"/>
    </location>
</feature>
<feature type="transmembrane region" description="Helical" evidence="10">
    <location>
        <begin position="161"/>
        <end position="184"/>
    </location>
</feature>
<name>A0A8J3JGN8_9ACTN</name>
<proteinExistence type="inferred from homology"/>
<evidence type="ECO:0000256" key="10">
    <source>
        <dbReference type="RuleBase" id="RU367007"/>
    </source>
</evidence>
<comment type="function">
    <text evidence="10">Protein O-mannosyltransferase that catalyzes the transfer of a single mannose residue from a polyprenol phospho-mannosyl lipidic donor to the hydroxyl group of selected serine and threonine residues in acceptor proteins.</text>
</comment>
<accession>A0A8J3JGN8</accession>
<dbReference type="UniPathway" id="UPA00378"/>